<dbReference type="OrthoDB" id="2281372at2759"/>
<accession>A0A5M9MHH6</accession>
<dbReference type="AlphaFoldDB" id="A0A5M9MHH6"/>
<evidence type="ECO:0000313" key="1">
    <source>
        <dbReference type="EMBL" id="KAA8644463.1"/>
    </source>
</evidence>
<dbReference type="RefSeq" id="XP_033423824.1">
    <property type="nucleotide sequence ID" value="XM_033573272.1"/>
</dbReference>
<dbReference type="VEuPathDB" id="FungiDB:EYZ11_010504"/>
<reference evidence="1 2" key="1">
    <citation type="submission" date="2019-08" db="EMBL/GenBank/DDBJ databases">
        <title>The genome sequence of a newly discovered highly antifungal drug resistant Aspergillus species, Aspergillus tanneri NIH 1004.</title>
        <authorList>
            <person name="Mounaud S."/>
            <person name="Singh I."/>
            <person name="Joardar V."/>
            <person name="Pakala S."/>
            <person name="Pakala S."/>
            <person name="Venepally P."/>
            <person name="Chung J.K."/>
            <person name="Losada L."/>
            <person name="Nierman W.C."/>
        </authorList>
    </citation>
    <scope>NUCLEOTIDE SEQUENCE [LARGE SCALE GENOMIC DNA]</scope>
    <source>
        <strain evidence="1 2">NIH1004</strain>
    </source>
</reference>
<protein>
    <submittedName>
        <fullName evidence="1">Uncharacterized protein</fullName>
    </submittedName>
</protein>
<gene>
    <name evidence="1" type="ORF">ATNIH1004_008667</name>
</gene>
<dbReference type="VEuPathDB" id="FungiDB:EYZ11_010509"/>
<organism evidence="1 2">
    <name type="scientific">Aspergillus tanneri</name>
    <dbReference type="NCBI Taxonomy" id="1220188"/>
    <lineage>
        <taxon>Eukaryota</taxon>
        <taxon>Fungi</taxon>
        <taxon>Dikarya</taxon>
        <taxon>Ascomycota</taxon>
        <taxon>Pezizomycotina</taxon>
        <taxon>Eurotiomycetes</taxon>
        <taxon>Eurotiomycetidae</taxon>
        <taxon>Eurotiales</taxon>
        <taxon>Aspergillaceae</taxon>
        <taxon>Aspergillus</taxon>
        <taxon>Aspergillus subgen. Circumdati</taxon>
    </lineage>
</organism>
<name>A0A5M9MHH6_9EURO</name>
<comment type="caution">
    <text evidence="1">The sequence shown here is derived from an EMBL/GenBank/DDBJ whole genome shotgun (WGS) entry which is preliminary data.</text>
</comment>
<proteinExistence type="predicted"/>
<dbReference type="GeneID" id="54331369"/>
<dbReference type="Proteomes" id="UP000324241">
    <property type="component" value="Unassembled WGS sequence"/>
</dbReference>
<dbReference type="EMBL" id="QUQM01000006">
    <property type="protein sequence ID" value="KAA8644463.1"/>
    <property type="molecule type" value="Genomic_DNA"/>
</dbReference>
<sequence length="228" mass="25650">MRAYMWLNDDFEQDEIVCPFSYNRWGTGPIPHVSDYAATTFEGMKDKSLNDLNYRAAGNTLLHESLHSRTIVRFQIREFLSAMCDDYQIGPLLPLLQLLHRYRIISRIKLAYWLPSTVMTAKPSPENSPSQKTNSTPGTQQFGLTCKYIRKNNYICVGISGSPTSRTTSSILTTATTTFLTPTAGTGTAPSPTQSGIAPDGVTYYKVQFGENFWVIVNEKYTYLTLDQ</sequence>
<evidence type="ECO:0000313" key="2">
    <source>
        <dbReference type="Proteomes" id="UP000324241"/>
    </source>
</evidence>